<keyword evidence="3 5" id="KW-0418">Kinase</keyword>
<dbReference type="AlphaFoldDB" id="A0A845BCI9"/>
<evidence type="ECO:0000313" key="5">
    <source>
        <dbReference type="EMBL" id="MXP64595.1"/>
    </source>
</evidence>
<organism evidence="5 6">
    <name type="scientific">Teichococcus coralli</name>
    <dbReference type="NCBI Taxonomy" id="2545983"/>
    <lineage>
        <taxon>Bacteria</taxon>
        <taxon>Pseudomonadati</taxon>
        <taxon>Pseudomonadota</taxon>
        <taxon>Alphaproteobacteria</taxon>
        <taxon>Acetobacterales</taxon>
        <taxon>Roseomonadaceae</taxon>
        <taxon>Roseomonas</taxon>
    </lineage>
</organism>
<evidence type="ECO:0000256" key="1">
    <source>
        <dbReference type="ARBA" id="ARBA00009924"/>
    </source>
</evidence>
<dbReference type="NCBIfam" id="TIGR03709">
    <property type="entry name" value="PPK2_rel_1"/>
    <property type="match status" value="1"/>
</dbReference>
<dbReference type="Proteomes" id="UP000460715">
    <property type="component" value="Unassembled WGS sequence"/>
</dbReference>
<dbReference type="EMBL" id="SNVJ01000012">
    <property type="protein sequence ID" value="MXP64595.1"/>
    <property type="molecule type" value="Genomic_DNA"/>
</dbReference>
<evidence type="ECO:0000313" key="6">
    <source>
        <dbReference type="Proteomes" id="UP000460715"/>
    </source>
</evidence>
<dbReference type="InterPro" id="IPR022300">
    <property type="entry name" value="PPK2-rel_1"/>
</dbReference>
<dbReference type="Gene3D" id="3.40.50.300">
    <property type="entry name" value="P-loop containing nucleotide triphosphate hydrolases"/>
    <property type="match status" value="1"/>
</dbReference>
<comment type="caution">
    <text evidence="5">The sequence shown here is derived from an EMBL/GenBank/DDBJ whole genome shotgun (WGS) entry which is preliminary data.</text>
</comment>
<dbReference type="PANTHER" id="PTHR34383">
    <property type="entry name" value="POLYPHOSPHATE:AMP PHOSPHOTRANSFERASE-RELATED"/>
    <property type="match status" value="1"/>
</dbReference>
<comment type="similarity">
    <text evidence="1">Belongs to the polyphosphate kinase 2 (PPK2) family. Class I subfamily.</text>
</comment>
<evidence type="ECO:0000259" key="4">
    <source>
        <dbReference type="Pfam" id="PF03976"/>
    </source>
</evidence>
<dbReference type="InterPro" id="IPR016898">
    <property type="entry name" value="Polyphosphate_phosphotransfera"/>
</dbReference>
<proteinExistence type="inferred from homology"/>
<accession>A0A845BCI9</accession>
<reference evidence="5 6" key="1">
    <citation type="submission" date="2019-03" db="EMBL/GenBank/DDBJ databases">
        <title>Roseomonas sp. a novel Roseomonas species isolated from Sea whip Gorgonian.</title>
        <authorList>
            <person name="Li F."/>
            <person name="Pan X."/>
            <person name="Huang S."/>
            <person name="Li Z."/>
            <person name="Meng B."/>
        </authorList>
    </citation>
    <scope>NUCLEOTIDE SEQUENCE [LARGE SCALE GENOMIC DNA]</scope>
    <source>
        <strain evidence="5 6">M0104</strain>
    </source>
</reference>
<keyword evidence="2" id="KW-0808">Transferase</keyword>
<dbReference type="InterPro" id="IPR027417">
    <property type="entry name" value="P-loop_NTPase"/>
</dbReference>
<evidence type="ECO:0000256" key="2">
    <source>
        <dbReference type="ARBA" id="ARBA00022679"/>
    </source>
</evidence>
<dbReference type="PIRSF" id="PIRSF028756">
    <property type="entry name" value="PPK2_prd"/>
    <property type="match status" value="1"/>
</dbReference>
<name>A0A845BCI9_9PROT</name>
<dbReference type="GO" id="GO:0006797">
    <property type="term" value="P:polyphosphate metabolic process"/>
    <property type="evidence" value="ECO:0007669"/>
    <property type="project" value="InterPro"/>
</dbReference>
<evidence type="ECO:0000256" key="3">
    <source>
        <dbReference type="ARBA" id="ARBA00022777"/>
    </source>
</evidence>
<dbReference type="GO" id="GO:0008976">
    <property type="term" value="F:polyphosphate kinase activity"/>
    <property type="evidence" value="ECO:0007669"/>
    <property type="project" value="InterPro"/>
</dbReference>
<dbReference type="SUPFAM" id="SSF52540">
    <property type="entry name" value="P-loop containing nucleoside triphosphate hydrolases"/>
    <property type="match status" value="1"/>
</dbReference>
<feature type="domain" description="Polyphosphate kinase-2-related" evidence="4">
    <location>
        <begin position="36"/>
        <end position="270"/>
    </location>
</feature>
<protein>
    <submittedName>
        <fullName evidence="5">Polyphosphate kinase 2 family protein</fullName>
    </submittedName>
</protein>
<dbReference type="Pfam" id="PF03976">
    <property type="entry name" value="PPK2"/>
    <property type="match status" value="1"/>
</dbReference>
<keyword evidence="6" id="KW-1185">Reference proteome</keyword>
<sequence>MSREIARVRAAACRVEDGAGFRLADFSTRGSGDGLSKADAPALLREGVLQLAELQDRLAAQDRHAVLAIFQAMDTAGKDGAIKHVFSGVNPQGCAVHSFKAPGPEELDQDFLRRHILRLPARGQIGIHNRSWYEEVLVARVHPQVLDRQRLPAEVVTENFWAHRMEDICAFERYLRRQGYVVLKFFLHVSRKEQRKRLLARIETPSKNWKLDPSDIAERNHWDAYQEAYEAAIRGTATPHAPWYVLPADRKWLTRLLVVEAMLEALEALKPAYPQLDEAGLQRLEAAGEVLRAEKA</sequence>
<dbReference type="PANTHER" id="PTHR34383:SF3">
    <property type="entry name" value="POLYPHOSPHATE:AMP PHOSPHOTRANSFERASE"/>
    <property type="match status" value="1"/>
</dbReference>
<dbReference type="OrthoDB" id="9775224at2"/>
<dbReference type="InterPro" id="IPR022488">
    <property type="entry name" value="PPK2-related"/>
</dbReference>
<dbReference type="RefSeq" id="WP_160937889.1">
    <property type="nucleotide sequence ID" value="NZ_SNVJ01000012.1"/>
</dbReference>
<gene>
    <name evidence="5" type="ORF">E0493_14680</name>
</gene>